<dbReference type="AlphaFoldDB" id="A0A8S1HHD2"/>
<feature type="compositionally biased region" description="Basic residues" evidence="1">
    <location>
        <begin position="249"/>
        <end position="264"/>
    </location>
</feature>
<proteinExistence type="predicted"/>
<feature type="compositionally biased region" description="Polar residues" evidence="1">
    <location>
        <begin position="353"/>
        <end position="363"/>
    </location>
</feature>
<keyword evidence="3" id="KW-1185">Reference proteome</keyword>
<feature type="region of interest" description="Disordered" evidence="1">
    <location>
        <begin position="44"/>
        <end position="90"/>
    </location>
</feature>
<feature type="compositionally biased region" description="Basic and acidic residues" evidence="1">
    <location>
        <begin position="448"/>
        <end position="462"/>
    </location>
</feature>
<feature type="region of interest" description="Disordered" evidence="1">
    <location>
        <begin position="122"/>
        <end position="142"/>
    </location>
</feature>
<gene>
    <name evidence="2" type="ORF">CAUJ_LOCUS10494</name>
</gene>
<feature type="compositionally biased region" description="Low complexity" evidence="1">
    <location>
        <begin position="391"/>
        <end position="411"/>
    </location>
</feature>
<evidence type="ECO:0000256" key="1">
    <source>
        <dbReference type="SAM" id="MobiDB-lite"/>
    </source>
</evidence>
<evidence type="ECO:0000313" key="2">
    <source>
        <dbReference type="EMBL" id="CAD6194575.1"/>
    </source>
</evidence>
<reference evidence="2" key="1">
    <citation type="submission" date="2020-10" db="EMBL/GenBank/DDBJ databases">
        <authorList>
            <person name="Kikuchi T."/>
        </authorList>
    </citation>
    <scope>NUCLEOTIDE SEQUENCE</scope>
    <source>
        <strain evidence="2">NKZ352</strain>
    </source>
</reference>
<name>A0A8S1HHD2_9PELO</name>
<protein>
    <submittedName>
        <fullName evidence="2">Uncharacterized protein</fullName>
    </submittedName>
</protein>
<feature type="compositionally biased region" description="Basic and acidic residues" evidence="1">
    <location>
        <begin position="282"/>
        <end position="295"/>
    </location>
</feature>
<feature type="compositionally biased region" description="Basic and acidic residues" evidence="1">
    <location>
        <begin position="372"/>
        <end position="384"/>
    </location>
</feature>
<comment type="caution">
    <text evidence="2">The sequence shown here is derived from an EMBL/GenBank/DDBJ whole genome shotgun (WGS) entry which is preliminary data.</text>
</comment>
<sequence>MKKEVESSSACTIKPIWISAFSFKMRGLLLFSLVAMATGFLLPPSNKSESSPVKPPTEDPPSGDFGRFSRHPRRSSPAPKETSDASNLHHRSTPEAFAFHHRTTGSPVRVKRSLGFEQAAAELMPDASTIDPPREKRSVEDEAKKDKPVNWWVPYTLPILPTWSLFNNEEGKTPMPVTRLPSPTDGLGRHTTPRKDIRLPTGSPATDDALFYDGKGSTAILSEQKHETDSLGHRTTPGEEDGHTAVVNKNHRTTTRNSRFRKPPPRTTEAPKSDIAYSPEPSEGRQNRTSSERTTPDGSKLIVKNPSTPESAARENRRSTPGKDAAPTLPSRNDSNLILKHRSTPAPPKIVQRTETASLSRRTTPGEDELEGSGHTEQEFHRSTPDSSKIRPPATARTAGEAEAETAAPTGSNDIKYSDATKEQNRRRRNNTTPKGSSHTSSDAPEEAQSRETDSLERRTTPGDDSQASAERFHLPTLPPWLKKFTLPHGWTFPHRRTRATEVPPTMVSPAV</sequence>
<dbReference type="EMBL" id="CAJGYM010000045">
    <property type="protein sequence ID" value="CAD6194575.1"/>
    <property type="molecule type" value="Genomic_DNA"/>
</dbReference>
<feature type="region of interest" description="Disordered" evidence="1">
    <location>
        <begin position="224"/>
        <end position="474"/>
    </location>
</feature>
<feature type="compositionally biased region" description="Basic and acidic residues" evidence="1">
    <location>
        <begin position="224"/>
        <end position="243"/>
    </location>
</feature>
<organism evidence="2 3">
    <name type="scientific">Caenorhabditis auriculariae</name>
    <dbReference type="NCBI Taxonomy" id="2777116"/>
    <lineage>
        <taxon>Eukaryota</taxon>
        <taxon>Metazoa</taxon>
        <taxon>Ecdysozoa</taxon>
        <taxon>Nematoda</taxon>
        <taxon>Chromadorea</taxon>
        <taxon>Rhabditida</taxon>
        <taxon>Rhabditina</taxon>
        <taxon>Rhabditomorpha</taxon>
        <taxon>Rhabditoidea</taxon>
        <taxon>Rhabditidae</taxon>
        <taxon>Peloderinae</taxon>
        <taxon>Caenorhabditis</taxon>
    </lineage>
</organism>
<feature type="compositionally biased region" description="Basic and acidic residues" evidence="1">
    <location>
        <begin position="132"/>
        <end position="142"/>
    </location>
</feature>
<feature type="compositionally biased region" description="Polar residues" evidence="1">
    <location>
        <begin position="431"/>
        <end position="443"/>
    </location>
</feature>
<evidence type="ECO:0000313" key="3">
    <source>
        <dbReference type="Proteomes" id="UP000835052"/>
    </source>
</evidence>
<feature type="region of interest" description="Disordered" evidence="1">
    <location>
        <begin position="174"/>
        <end position="211"/>
    </location>
</feature>
<accession>A0A8S1HHD2</accession>
<dbReference type="Proteomes" id="UP000835052">
    <property type="component" value="Unassembled WGS sequence"/>
</dbReference>